<dbReference type="Proteomes" id="UP001320898">
    <property type="component" value="Unassembled WGS sequence"/>
</dbReference>
<dbReference type="EMBL" id="JALIDZ010000006">
    <property type="protein sequence ID" value="MCT8973173.1"/>
    <property type="molecule type" value="Genomic_DNA"/>
</dbReference>
<dbReference type="Gene3D" id="3.30.420.40">
    <property type="match status" value="2"/>
</dbReference>
<proteinExistence type="predicted"/>
<dbReference type="InterPro" id="IPR043129">
    <property type="entry name" value="ATPase_NBD"/>
</dbReference>
<dbReference type="PROSITE" id="PS01125">
    <property type="entry name" value="ROK"/>
    <property type="match status" value="1"/>
</dbReference>
<dbReference type="PANTHER" id="PTHR18964:SF174">
    <property type="entry name" value="D-ALLOSE KINASE-RELATED"/>
    <property type="match status" value="1"/>
</dbReference>
<protein>
    <submittedName>
        <fullName evidence="1">ROK family protein</fullName>
    </submittedName>
</protein>
<dbReference type="AlphaFoldDB" id="A0AAW5QZN8"/>
<dbReference type="CDD" id="cd24066">
    <property type="entry name" value="ASKHA_NBD_ROK_EcFRK-like"/>
    <property type="match status" value="1"/>
</dbReference>
<evidence type="ECO:0000313" key="1">
    <source>
        <dbReference type="EMBL" id="MCT8973173.1"/>
    </source>
</evidence>
<sequence>MDTSSTGLRIGIDLGGTKIAGIVFDDADTVVAETRGPAPRDDYRATIAAVVDAIGALETQAGGTGTVGIGMPGSISPVTGRVQNSNSVWLNDKPFAEDVQAALGRPARFSNDANCFALSEATDGAAAGADSVFGVIMGTGCGGGVVVGGRIVEGPNRCGGEWGHTPLPWSTAEEHPGPRCWCGRLGCLETWLSGSGLERDFAQATGRALSGPEIAARAADDPACEAALERHVSRLARALAMITNIIDPAVIVFGGGLSQLPHLYARVPPAMAPYVFADKPKIDIRPPAHGDASGVRGAARLWTGEAPSR</sequence>
<dbReference type="SUPFAM" id="SSF53067">
    <property type="entry name" value="Actin-like ATPase domain"/>
    <property type="match status" value="1"/>
</dbReference>
<comment type="caution">
    <text evidence="1">The sequence shown here is derived from an EMBL/GenBank/DDBJ whole genome shotgun (WGS) entry which is preliminary data.</text>
</comment>
<name>A0AAW5QZN8_9HYPH</name>
<dbReference type="Pfam" id="PF00480">
    <property type="entry name" value="ROK"/>
    <property type="match status" value="1"/>
</dbReference>
<organism evidence="1 2">
    <name type="scientific">Microbaculum marinisediminis</name>
    <dbReference type="NCBI Taxonomy" id="2931392"/>
    <lineage>
        <taxon>Bacteria</taxon>
        <taxon>Pseudomonadati</taxon>
        <taxon>Pseudomonadota</taxon>
        <taxon>Alphaproteobacteria</taxon>
        <taxon>Hyphomicrobiales</taxon>
        <taxon>Tepidamorphaceae</taxon>
        <taxon>Microbaculum</taxon>
    </lineage>
</organism>
<dbReference type="InterPro" id="IPR049874">
    <property type="entry name" value="ROK_cs"/>
</dbReference>
<accession>A0AAW5QZN8</accession>
<evidence type="ECO:0000313" key="2">
    <source>
        <dbReference type="Proteomes" id="UP001320898"/>
    </source>
</evidence>
<dbReference type="GO" id="GO:0004396">
    <property type="term" value="F:hexokinase activity"/>
    <property type="evidence" value="ECO:0007669"/>
    <property type="project" value="TreeGrafter"/>
</dbReference>
<dbReference type="RefSeq" id="WP_261616752.1">
    <property type="nucleotide sequence ID" value="NZ_JALIDZ010000006.1"/>
</dbReference>
<gene>
    <name evidence="1" type="ORF">MUB46_15020</name>
</gene>
<dbReference type="InterPro" id="IPR000600">
    <property type="entry name" value="ROK"/>
</dbReference>
<reference evidence="1 2" key="1">
    <citation type="submission" date="2022-04" db="EMBL/GenBank/DDBJ databases">
        <authorList>
            <person name="Ye Y.-Q."/>
            <person name="Du Z.-J."/>
        </authorList>
    </citation>
    <scope>NUCLEOTIDE SEQUENCE [LARGE SCALE GENOMIC DNA]</scope>
    <source>
        <strain evidence="1 2">A6E488</strain>
    </source>
</reference>
<dbReference type="PANTHER" id="PTHR18964">
    <property type="entry name" value="ROK (REPRESSOR, ORF, KINASE) FAMILY"/>
    <property type="match status" value="1"/>
</dbReference>
<keyword evidence="2" id="KW-1185">Reference proteome</keyword>